<reference evidence="1 2" key="1">
    <citation type="submission" date="2016-11" db="EMBL/GenBank/DDBJ databases">
        <authorList>
            <person name="Jaros S."/>
            <person name="Januszkiewicz K."/>
            <person name="Wedrychowicz H."/>
        </authorList>
    </citation>
    <scope>NUCLEOTIDE SEQUENCE [LARGE SCALE GENOMIC DNA]</scope>
    <source>
        <strain evidence="1 2">DSM 9705</strain>
    </source>
</reference>
<gene>
    <name evidence="1" type="ORF">SAMN02745124_02936</name>
</gene>
<evidence type="ECO:0000313" key="2">
    <source>
        <dbReference type="Proteomes" id="UP000184139"/>
    </source>
</evidence>
<protein>
    <submittedName>
        <fullName evidence="1">Uncharacterized protein</fullName>
    </submittedName>
</protein>
<proteinExistence type="predicted"/>
<evidence type="ECO:0000313" key="1">
    <source>
        <dbReference type="EMBL" id="SHH97318.1"/>
    </source>
</evidence>
<dbReference type="STRING" id="1121409.SAMN02745124_02936"/>
<accession>A0A1M5XCL7</accession>
<sequence length="65" mass="7430">MTDRIKTTDLVSPHDVLQMEILINQALIDLLLEKGVFTREELMAKIEDARKELLPNRRPSGNPVC</sequence>
<name>A0A1M5XCL7_9BACT</name>
<keyword evidence="2" id="KW-1185">Reference proteome</keyword>
<dbReference type="AlphaFoldDB" id="A0A1M5XCL7"/>
<dbReference type="Proteomes" id="UP000184139">
    <property type="component" value="Unassembled WGS sequence"/>
</dbReference>
<organism evidence="1 2">
    <name type="scientific">Desulfofustis glycolicus DSM 9705</name>
    <dbReference type="NCBI Taxonomy" id="1121409"/>
    <lineage>
        <taxon>Bacteria</taxon>
        <taxon>Pseudomonadati</taxon>
        <taxon>Thermodesulfobacteriota</taxon>
        <taxon>Desulfobulbia</taxon>
        <taxon>Desulfobulbales</taxon>
        <taxon>Desulfocapsaceae</taxon>
        <taxon>Desulfofustis</taxon>
    </lineage>
</organism>
<dbReference type="EMBL" id="FQXS01000019">
    <property type="protein sequence ID" value="SHH97318.1"/>
    <property type="molecule type" value="Genomic_DNA"/>
</dbReference>